<dbReference type="CDD" id="cd06253">
    <property type="entry name" value="M14_ASTE_ASPA-like"/>
    <property type="match status" value="1"/>
</dbReference>
<evidence type="ECO:0000313" key="6">
    <source>
        <dbReference type="EMBL" id="PPV14954.1"/>
    </source>
</evidence>
<keyword evidence="4" id="KW-0862">Zinc</keyword>
<dbReference type="Pfam" id="PF24827">
    <property type="entry name" value="AstE_AspA_cat"/>
    <property type="match status" value="1"/>
</dbReference>
<feature type="domain" description="Succinylglutamate desuccinylase/Aspartoacylase catalytic" evidence="5">
    <location>
        <begin position="30"/>
        <end position="116"/>
    </location>
</feature>
<dbReference type="PANTHER" id="PTHR37326:SF1">
    <property type="entry name" value="BLL3975 PROTEIN"/>
    <property type="match status" value="1"/>
</dbReference>
<reference evidence="7 9" key="2">
    <citation type="submission" date="2019-05" db="EMBL/GenBank/DDBJ databases">
        <authorList>
            <person name="Schori C."/>
            <person name="Ahrens C."/>
        </authorList>
    </citation>
    <scope>NUCLEOTIDE SEQUENCE [LARGE SCALE GENOMIC DNA]</scope>
    <source>
        <strain evidence="7 9">DSM 10702</strain>
    </source>
</reference>
<dbReference type="Gene3D" id="3.40.630.10">
    <property type="entry name" value="Zn peptidases"/>
    <property type="match status" value="1"/>
</dbReference>
<dbReference type="Proteomes" id="UP000238081">
    <property type="component" value="Unassembled WGS sequence"/>
</dbReference>
<dbReference type="InterPro" id="IPR055438">
    <property type="entry name" value="AstE_AspA_cat"/>
</dbReference>
<sequence length="311" mass="35234">MIKDIIFSLKSPYRDELKVTGYRFGKGEKAACIIGAIRGNEIQQLYICSQLVDSLRKLEEKGHISKNNEILIIPSVNNYAMNIGKRFWALDNTDINRMFPGYTQGETTQRIAAGVFEKVQGYTYGIQFASFYMPGDFIPHVRMMETGYQSPSLANLFGLQYVLIRKPKPFDTTTLNYNWQLWNTNAFSVYTNCTDEIDEVSARHAVTAVLRFLTRMGVIKYNCHSGYIASIIEEDNLKPIMAKSAGIFRRKVNPGDCVERGDILAEVLDPYEGLVLSNVVSTTNGIVFFAHNAPLVIENSVVFKIIRRIHD</sequence>
<dbReference type="AlphaFoldDB" id="A0A2S7FB65"/>
<keyword evidence="3" id="KW-0378">Hydrolase</keyword>
<dbReference type="RefSeq" id="WP_003410886.1">
    <property type="nucleotide sequence ID" value="NZ_AP019716.1"/>
</dbReference>
<evidence type="ECO:0000256" key="3">
    <source>
        <dbReference type="ARBA" id="ARBA00022801"/>
    </source>
</evidence>
<reference evidence="6 8" key="1">
    <citation type="submission" date="2016-01" db="EMBL/GenBank/DDBJ databases">
        <title>Characterization of the Clostridium difficile lineages that are prevalent in Hong Kong and China.</title>
        <authorList>
            <person name="Kwok J.S.-L."/>
            <person name="Lam W.-Y."/>
            <person name="Ip M."/>
            <person name="Chan T.-F."/>
            <person name="Hawkey P.M."/>
            <person name="Tsui S.K.-W."/>
        </authorList>
    </citation>
    <scope>NUCLEOTIDE SEQUENCE [LARGE SCALE GENOMIC DNA]</scope>
    <source>
        <strain evidence="6 8">300064</strain>
    </source>
</reference>
<dbReference type="Proteomes" id="UP000515243">
    <property type="component" value="Chromosome 1"/>
</dbReference>
<gene>
    <name evidence="6" type="ORF">AWN73_13265</name>
    <name evidence="7" type="ORF">FF104_16300</name>
</gene>
<evidence type="ECO:0000256" key="4">
    <source>
        <dbReference type="ARBA" id="ARBA00022833"/>
    </source>
</evidence>
<evidence type="ECO:0000256" key="2">
    <source>
        <dbReference type="ARBA" id="ARBA00022723"/>
    </source>
</evidence>
<dbReference type="EMBL" id="LRDH01000104">
    <property type="protein sequence ID" value="PPV14954.1"/>
    <property type="molecule type" value="Genomic_DNA"/>
</dbReference>
<dbReference type="GeneID" id="92945766"/>
<dbReference type="SUPFAM" id="SSF53187">
    <property type="entry name" value="Zn-dependent exopeptidases"/>
    <property type="match status" value="1"/>
</dbReference>
<evidence type="ECO:0000313" key="7">
    <source>
        <dbReference type="EMBL" id="QMW92451.1"/>
    </source>
</evidence>
<dbReference type="EMBL" id="CP040626">
    <property type="protein sequence ID" value="QMW92451.1"/>
    <property type="molecule type" value="Genomic_DNA"/>
</dbReference>
<organism evidence="6 8">
    <name type="scientific">Clostridium butyricum</name>
    <dbReference type="NCBI Taxonomy" id="1492"/>
    <lineage>
        <taxon>Bacteria</taxon>
        <taxon>Bacillati</taxon>
        <taxon>Bacillota</taxon>
        <taxon>Clostridia</taxon>
        <taxon>Eubacteriales</taxon>
        <taxon>Clostridiaceae</taxon>
        <taxon>Clostridium</taxon>
    </lineage>
</organism>
<dbReference type="PANTHER" id="PTHR37326">
    <property type="entry name" value="BLL3975 PROTEIN"/>
    <property type="match status" value="1"/>
</dbReference>
<dbReference type="InterPro" id="IPR053138">
    <property type="entry name" value="N-alpha-Ac-DABA_deacetylase"/>
</dbReference>
<evidence type="ECO:0000313" key="9">
    <source>
        <dbReference type="Proteomes" id="UP000515243"/>
    </source>
</evidence>
<evidence type="ECO:0000256" key="1">
    <source>
        <dbReference type="ARBA" id="ARBA00001947"/>
    </source>
</evidence>
<name>A0A2S7FB65_CLOBU</name>
<comment type="cofactor">
    <cofactor evidence="1">
        <name>Zn(2+)</name>
        <dbReference type="ChEBI" id="CHEBI:29105"/>
    </cofactor>
</comment>
<proteinExistence type="predicted"/>
<accession>A0A2S7FB65</accession>
<keyword evidence="2" id="KW-0479">Metal-binding</keyword>
<dbReference type="GO" id="GO:0046872">
    <property type="term" value="F:metal ion binding"/>
    <property type="evidence" value="ECO:0007669"/>
    <property type="project" value="UniProtKB-KW"/>
</dbReference>
<evidence type="ECO:0000313" key="8">
    <source>
        <dbReference type="Proteomes" id="UP000238081"/>
    </source>
</evidence>
<evidence type="ECO:0000259" key="5">
    <source>
        <dbReference type="Pfam" id="PF24827"/>
    </source>
</evidence>
<dbReference type="GO" id="GO:0016788">
    <property type="term" value="F:hydrolase activity, acting on ester bonds"/>
    <property type="evidence" value="ECO:0007669"/>
    <property type="project" value="InterPro"/>
</dbReference>
<protein>
    <submittedName>
        <fullName evidence="6">Succinylglutamate desuccinylase</fullName>
    </submittedName>
</protein>